<dbReference type="STRING" id="1182542.W9Y1J4"/>
<evidence type="ECO:0000259" key="4">
    <source>
        <dbReference type="PROSITE" id="PS50075"/>
    </source>
</evidence>
<feature type="region of interest" description="Disordered" evidence="3">
    <location>
        <begin position="701"/>
        <end position="749"/>
    </location>
</feature>
<feature type="region of interest" description="Disordered" evidence="3">
    <location>
        <begin position="662"/>
        <end position="681"/>
    </location>
</feature>
<dbReference type="Pfam" id="PF07993">
    <property type="entry name" value="NAD_binding_4"/>
    <property type="match status" value="1"/>
</dbReference>
<dbReference type="SUPFAM" id="SSF47336">
    <property type="entry name" value="ACP-like"/>
    <property type="match status" value="1"/>
</dbReference>
<dbReference type="Pfam" id="PF00501">
    <property type="entry name" value="AMP-binding"/>
    <property type="match status" value="1"/>
</dbReference>
<dbReference type="Proteomes" id="UP000019478">
    <property type="component" value="Unassembled WGS sequence"/>
</dbReference>
<dbReference type="RefSeq" id="XP_007731966.1">
    <property type="nucleotide sequence ID" value="XM_007733776.1"/>
</dbReference>
<dbReference type="Gene3D" id="3.40.50.720">
    <property type="entry name" value="NAD(P)-binding Rossmann-like Domain"/>
    <property type="match status" value="1"/>
</dbReference>
<comment type="caution">
    <text evidence="5">The sequence shown here is derived from an EMBL/GenBank/DDBJ whole genome shotgun (WGS) entry which is preliminary data.</text>
</comment>
<reference evidence="5 6" key="1">
    <citation type="submission" date="2013-03" db="EMBL/GenBank/DDBJ databases">
        <title>The Genome Sequence of Capronia epimyces CBS 606.96.</title>
        <authorList>
            <consortium name="The Broad Institute Genomics Platform"/>
            <person name="Cuomo C."/>
            <person name="de Hoog S."/>
            <person name="Gorbushina A."/>
            <person name="Walker B."/>
            <person name="Young S.K."/>
            <person name="Zeng Q."/>
            <person name="Gargeya S."/>
            <person name="Fitzgerald M."/>
            <person name="Haas B."/>
            <person name="Abouelleil A."/>
            <person name="Allen A.W."/>
            <person name="Alvarado L."/>
            <person name="Arachchi H.M."/>
            <person name="Berlin A.M."/>
            <person name="Chapman S.B."/>
            <person name="Gainer-Dewar J."/>
            <person name="Goldberg J."/>
            <person name="Griggs A."/>
            <person name="Gujja S."/>
            <person name="Hansen M."/>
            <person name="Howarth C."/>
            <person name="Imamovic A."/>
            <person name="Ireland A."/>
            <person name="Larimer J."/>
            <person name="McCowan C."/>
            <person name="Murphy C."/>
            <person name="Pearson M."/>
            <person name="Poon T.W."/>
            <person name="Priest M."/>
            <person name="Roberts A."/>
            <person name="Saif S."/>
            <person name="Shea T."/>
            <person name="Sisk P."/>
            <person name="Sykes S."/>
            <person name="Wortman J."/>
            <person name="Nusbaum C."/>
            <person name="Birren B."/>
        </authorList>
    </citation>
    <scope>NUCLEOTIDE SEQUENCE [LARGE SCALE GENOMIC DNA]</scope>
    <source>
        <strain evidence="5 6">CBS 606.96</strain>
    </source>
</reference>
<dbReference type="InterPro" id="IPR020806">
    <property type="entry name" value="PKS_PP-bd"/>
</dbReference>
<dbReference type="SUPFAM" id="SSF56801">
    <property type="entry name" value="Acetyl-CoA synthetase-like"/>
    <property type="match status" value="1"/>
</dbReference>
<dbReference type="eggNOG" id="KOG1178">
    <property type="taxonomic scope" value="Eukaryota"/>
</dbReference>
<dbReference type="InterPro" id="IPR013120">
    <property type="entry name" value="FAR_NAD-bd"/>
</dbReference>
<dbReference type="SMART" id="SM00823">
    <property type="entry name" value="PKS_PP"/>
    <property type="match status" value="1"/>
</dbReference>
<feature type="domain" description="Carrier" evidence="4">
    <location>
        <begin position="570"/>
        <end position="656"/>
    </location>
</feature>
<dbReference type="Pfam" id="PF00550">
    <property type="entry name" value="PP-binding"/>
    <property type="match status" value="1"/>
</dbReference>
<dbReference type="InterPro" id="IPR000873">
    <property type="entry name" value="AMP-dep_synth/lig_dom"/>
</dbReference>
<keyword evidence="1" id="KW-0596">Phosphopantetheine</keyword>
<evidence type="ECO:0000256" key="2">
    <source>
        <dbReference type="ARBA" id="ARBA00022553"/>
    </source>
</evidence>
<dbReference type="GeneID" id="19167766"/>
<dbReference type="PROSITE" id="PS50075">
    <property type="entry name" value="CARRIER"/>
    <property type="match status" value="1"/>
</dbReference>
<dbReference type="InterPro" id="IPR009081">
    <property type="entry name" value="PP-bd_ACP"/>
</dbReference>
<evidence type="ECO:0000313" key="6">
    <source>
        <dbReference type="Proteomes" id="UP000019478"/>
    </source>
</evidence>
<dbReference type="InterPro" id="IPR036736">
    <property type="entry name" value="ACP-like_sf"/>
</dbReference>
<feature type="compositionally biased region" description="Low complexity" evidence="3">
    <location>
        <begin position="718"/>
        <end position="740"/>
    </location>
</feature>
<dbReference type="PANTHER" id="PTHR43439:SF2">
    <property type="entry name" value="ENZYME, PUTATIVE (JCVI)-RELATED"/>
    <property type="match status" value="1"/>
</dbReference>
<dbReference type="OrthoDB" id="429813at2759"/>
<organism evidence="5 6">
    <name type="scientific">Capronia epimyces CBS 606.96</name>
    <dbReference type="NCBI Taxonomy" id="1182542"/>
    <lineage>
        <taxon>Eukaryota</taxon>
        <taxon>Fungi</taxon>
        <taxon>Dikarya</taxon>
        <taxon>Ascomycota</taxon>
        <taxon>Pezizomycotina</taxon>
        <taxon>Eurotiomycetes</taxon>
        <taxon>Chaetothyriomycetidae</taxon>
        <taxon>Chaetothyriales</taxon>
        <taxon>Herpotrichiellaceae</taxon>
        <taxon>Capronia</taxon>
    </lineage>
</organism>
<accession>W9Y1J4</accession>
<protein>
    <recommendedName>
        <fullName evidence="4">Carrier domain-containing protein</fullName>
    </recommendedName>
</protein>
<evidence type="ECO:0000256" key="1">
    <source>
        <dbReference type="ARBA" id="ARBA00022450"/>
    </source>
</evidence>
<dbReference type="Pfam" id="PF23562">
    <property type="entry name" value="AMP-binding_C_3"/>
    <property type="match status" value="1"/>
</dbReference>
<dbReference type="InterPro" id="IPR042099">
    <property type="entry name" value="ANL_N_sf"/>
</dbReference>
<dbReference type="InterPro" id="IPR051414">
    <property type="entry name" value="Adenylate-forming_Reductase"/>
</dbReference>
<feature type="compositionally biased region" description="Pro residues" evidence="3">
    <location>
        <begin position="1050"/>
        <end position="1062"/>
    </location>
</feature>
<keyword evidence="2" id="KW-0597">Phosphoprotein</keyword>
<dbReference type="Gene3D" id="3.40.50.12780">
    <property type="entry name" value="N-terminal domain of ligase-like"/>
    <property type="match status" value="1"/>
</dbReference>
<dbReference type="SUPFAM" id="SSF51735">
    <property type="entry name" value="NAD(P)-binding Rossmann-fold domains"/>
    <property type="match status" value="1"/>
</dbReference>
<dbReference type="EMBL" id="AMGY01000003">
    <property type="protein sequence ID" value="EXJ86687.1"/>
    <property type="molecule type" value="Genomic_DNA"/>
</dbReference>
<dbReference type="InterPro" id="IPR036291">
    <property type="entry name" value="NAD(P)-bd_dom_sf"/>
</dbReference>
<evidence type="ECO:0000256" key="3">
    <source>
        <dbReference type="SAM" id="MobiDB-lite"/>
    </source>
</evidence>
<evidence type="ECO:0000313" key="5">
    <source>
        <dbReference type="EMBL" id="EXJ86687.1"/>
    </source>
</evidence>
<dbReference type="HOGENOM" id="CLU_002220_0_1_1"/>
<dbReference type="PANTHER" id="PTHR43439">
    <property type="entry name" value="PHENYLACETATE-COENZYME A LIGASE"/>
    <property type="match status" value="1"/>
</dbReference>
<feature type="compositionally biased region" description="Low complexity" evidence="3">
    <location>
        <begin position="1040"/>
        <end position="1049"/>
    </location>
</feature>
<keyword evidence="6" id="KW-1185">Reference proteome</keyword>
<proteinExistence type="predicted"/>
<dbReference type="InterPro" id="IPR020845">
    <property type="entry name" value="AMP-binding_CS"/>
</dbReference>
<feature type="region of interest" description="Disordered" evidence="3">
    <location>
        <begin position="1039"/>
        <end position="1062"/>
    </location>
</feature>
<sequence length="1177" mass="129806">MGSYAEPVKSGTVQEDYGRRLLPTVVEDAARKRPDRVAYSFPVTDDPAAGFHDITNRRFAIGVNRTAWWIERCFGKPEPKSFPTIGYIGPNDLQYGLLMLAAVKVGFKMLFLSPRNSIDGHLAVIDRCGCDLWVLPAQRVGHVDQLLERRPMKVMALPELLELLAEAEEKDVPPYPYLKTFDEARQDPFVVLHTSGSTGLPKPIIVPNGSPATVDAHHLLPPIEGRLSQAQYFTTPHRAYSTFPNFHSAGMVWCFVLPFFYELSVVLGPAMVPVNLDLVNAMLDHGNVDGSLLAPSTLEEISKDPASLERMAKTQFTCFGGGPLSQECGNRINAVTRVFNTVGVTEGSLFPIVQAEREDWNYIHFHPAGGYTYRPRFDGLWEQFQTRNPKLHLFQAFFQTFPDETEIAIKDLYAEHPTKPGRYLYKGRADDVIVLSNGEKLNPLDMEACINNHPAVKACLVVGQGRFQTTALIQLIHPLPGTDDEIQSLKDSIWLNIAVANQQAPAHAQLHKDYIMFAAEEKPFILAGKETVLRAMTVKLYEAEINDFYAQREREGELSDTDVVSPIDLSSRDSIQQGLHDLLSRVLGVTTLGSTDDMFAAGLDSLSVFKILRGLRATFQAPLPSTSQSKSITITPSLIYKNPTVQKLSDALYRLAHPGAEAEYRDNSQDESAGAHVDEASESETAELMLMQSLLGKYTSTLPERERGPPPPTPQGISVSVHDSASASAGASASASANHAKATPPPTASVILTGSTGSLGSYLLDTLLRQSHVSRVFCLNRSADAEARQAQSNKARGLQDKFKEDLDCNDNCNLSGRAHERERVRFIQADLSKPQFGLDASVYDELLRETTHIIHNQWQVDFNLSLSSFEPHIRGVRHLVDFALHSAHHRKAGIFFVSSIGVVNNQGNNIITNTNINTNTNPNTSTNTNVSVPVPETLITDLTLAEGGYGRSKLVSELILSKASSISGVKCTVCRVGQIAGPVDTELGMWNKQEWLPLILASSRHLKILPSTLSALDRVDWLPVNRLSQIIVELAGLDTPDQSQSHHPAQPQPPSKAPPPPPFQVFHTVNPSSRPWSTLVPTLTSLLGPSVRVVSWDTWLAALRASETNSDLAQNPAIKILDFYTQADRQGRAGLQLPMLETKATAAVSRTLRDIEPVGPEWMEQWMRQWNWISESS</sequence>
<dbReference type="GO" id="GO:0031177">
    <property type="term" value="F:phosphopantetheine binding"/>
    <property type="evidence" value="ECO:0007669"/>
    <property type="project" value="InterPro"/>
</dbReference>
<gene>
    <name evidence="5" type="ORF">A1O3_03640</name>
</gene>
<dbReference type="AlphaFoldDB" id="W9Y1J4"/>
<dbReference type="PROSITE" id="PS00455">
    <property type="entry name" value="AMP_BINDING"/>
    <property type="match status" value="1"/>
</dbReference>
<name>W9Y1J4_9EURO</name>
<dbReference type="Gene3D" id="1.10.1200.10">
    <property type="entry name" value="ACP-like"/>
    <property type="match status" value="1"/>
</dbReference>